<keyword evidence="4" id="KW-1185">Reference proteome</keyword>
<feature type="domain" description="LysM" evidence="2">
    <location>
        <begin position="110"/>
        <end position="155"/>
    </location>
</feature>
<dbReference type="Pfam" id="PF01476">
    <property type="entry name" value="LysM"/>
    <property type="match status" value="3"/>
</dbReference>
<dbReference type="PANTHER" id="PTHR21666:SF270">
    <property type="entry name" value="MUREIN HYDROLASE ACTIVATOR ENVC"/>
    <property type="match status" value="1"/>
</dbReference>
<evidence type="ECO:0000313" key="4">
    <source>
        <dbReference type="Proteomes" id="UP000007030"/>
    </source>
</evidence>
<feature type="coiled-coil region" evidence="1">
    <location>
        <begin position="211"/>
        <end position="246"/>
    </location>
</feature>
<dbReference type="InterPro" id="IPR036779">
    <property type="entry name" value="LysM_dom_sf"/>
</dbReference>
<protein>
    <submittedName>
        <fullName evidence="3">Peptidase M23</fullName>
    </submittedName>
</protein>
<dbReference type="eggNOG" id="COG1388">
    <property type="taxonomic scope" value="Bacteria"/>
</dbReference>
<dbReference type="eggNOG" id="COG0739">
    <property type="taxonomic scope" value="Bacteria"/>
</dbReference>
<dbReference type="CDD" id="cd12797">
    <property type="entry name" value="M23_peptidase"/>
    <property type="match status" value="1"/>
</dbReference>
<dbReference type="Gene3D" id="3.10.350.10">
    <property type="entry name" value="LysM domain"/>
    <property type="match status" value="3"/>
</dbReference>
<dbReference type="Gene3D" id="2.70.70.10">
    <property type="entry name" value="Glucose Permease (Domain IIA)"/>
    <property type="match status" value="1"/>
</dbReference>
<dbReference type="SUPFAM" id="SSF51261">
    <property type="entry name" value="Duplicated hybrid motif"/>
    <property type="match status" value="1"/>
</dbReference>
<evidence type="ECO:0000256" key="1">
    <source>
        <dbReference type="SAM" id="Coils"/>
    </source>
</evidence>
<dbReference type="AlphaFoldDB" id="F2NQN1"/>
<dbReference type="KEGG" id="mhd:Marky_1229"/>
<dbReference type="GO" id="GO:0004222">
    <property type="term" value="F:metalloendopeptidase activity"/>
    <property type="evidence" value="ECO:0007669"/>
    <property type="project" value="TreeGrafter"/>
</dbReference>
<dbReference type="SMART" id="SM00257">
    <property type="entry name" value="LysM"/>
    <property type="match status" value="3"/>
</dbReference>
<proteinExistence type="predicted"/>
<evidence type="ECO:0000313" key="3">
    <source>
        <dbReference type="EMBL" id="AEB11969.1"/>
    </source>
</evidence>
<keyword evidence="1" id="KW-0175">Coiled coil</keyword>
<dbReference type="InterPro" id="IPR016047">
    <property type="entry name" value="M23ase_b-sheet_dom"/>
</dbReference>
<dbReference type="STRING" id="869210.Marky_1229"/>
<dbReference type="PANTHER" id="PTHR21666">
    <property type="entry name" value="PEPTIDASE-RELATED"/>
    <property type="match status" value="1"/>
</dbReference>
<feature type="domain" description="LysM" evidence="2">
    <location>
        <begin position="50"/>
        <end position="93"/>
    </location>
</feature>
<dbReference type="InterPro" id="IPR011055">
    <property type="entry name" value="Dup_hybrid_motif"/>
</dbReference>
<dbReference type="InterPro" id="IPR018392">
    <property type="entry name" value="LysM"/>
</dbReference>
<dbReference type="PROSITE" id="PS51782">
    <property type="entry name" value="LYSM"/>
    <property type="match status" value="3"/>
</dbReference>
<gene>
    <name evidence="3" type="ordered locus">Marky_1229</name>
</gene>
<reference evidence="3 4" key="1">
    <citation type="journal article" date="2012" name="Stand. Genomic Sci.">
        <title>Complete genome sequence of the aerobic, heterotroph Marinithermus hydrothermalis type strain (T1(T)) from a deep-sea hydrothermal vent chimney.</title>
        <authorList>
            <person name="Copeland A."/>
            <person name="Gu W."/>
            <person name="Yasawong M."/>
            <person name="Lapidus A."/>
            <person name="Lucas S."/>
            <person name="Deshpande S."/>
            <person name="Pagani I."/>
            <person name="Tapia R."/>
            <person name="Cheng J.F."/>
            <person name="Goodwin L.A."/>
            <person name="Pitluck S."/>
            <person name="Liolios K."/>
            <person name="Ivanova N."/>
            <person name="Mavromatis K."/>
            <person name="Mikhailova N."/>
            <person name="Pati A."/>
            <person name="Chen A."/>
            <person name="Palaniappan K."/>
            <person name="Land M."/>
            <person name="Pan C."/>
            <person name="Brambilla E.M."/>
            <person name="Rohde M."/>
            <person name="Tindall B.J."/>
            <person name="Sikorski J."/>
            <person name="Goker M."/>
            <person name="Detter J.C."/>
            <person name="Bristow J."/>
            <person name="Eisen J.A."/>
            <person name="Markowitz V."/>
            <person name="Hugenholtz P."/>
            <person name="Kyrpides N.C."/>
            <person name="Klenk H.P."/>
            <person name="Woyke T."/>
        </authorList>
    </citation>
    <scope>NUCLEOTIDE SEQUENCE [LARGE SCALE GENOMIC DNA]</scope>
    <source>
        <strain evidence="4">DSM 14884 / JCM 11576 / T1</strain>
    </source>
</reference>
<dbReference type="CDD" id="cd00118">
    <property type="entry name" value="LysM"/>
    <property type="match status" value="1"/>
</dbReference>
<dbReference type="HOGENOM" id="CLU_694316_0_0_0"/>
<dbReference type="SUPFAM" id="SSF54106">
    <property type="entry name" value="LysM domain"/>
    <property type="match status" value="2"/>
</dbReference>
<dbReference type="Proteomes" id="UP000007030">
    <property type="component" value="Chromosome"/>
</dbReference>
<sequence length="387" mass="42931">MFRDDWLRFIFAGALIGIPLSPLEALPDLSATSTQQNVIVLEPAPRRGVVYHSVAPGESLAALAERYRVSIEEIKTASGLKKDLLYPGQVVRIPIEVKEEREARVPPGVRVYTVRPGDTLEAIAKRFGLSILELVSANPTLPSLDRVVAGTRLLIPTEEKGVLVPLAEGESLPTLAARYGRPVEELARVNGIQSPLELKPGDWVLIPGVMATEVMARLEKQREEERRLAEERRRRLAEQRRREREAHLRQVAYRGSTSAQGFQWPLKSFRITSYYGKRRLRIGGSNFHTGLDMAAPMGTPIYAAKAGRVRVAGWSRVGYGLHVRIDHGGGVETLYGHMSRIVVKPGQQVQQGQLIGYVGSTGWSTGPHLHLEIRINGRTKNPMAYLP</sequence>
<dbReference type="RefSeq" id="WP_013704016.1">
    <property type="nucleotide sequence ID" value="NC_015387.1"/>
</dbReference>
<evidence type="ECO:0000259" key="2">
    <source>
        <dbReference type="PROSITE" id="PS51782"/>
    </source>
</evidence>
<dbReference type="InterPro" id="IPR050570">
    <property type="entry name" value="Cell_wall_metabolism_enzyme"/>
</dbReference>
<feature type="domain" description="LysM" evidence="2">
    <location>
        <begin position="162"/>
        <end position="206"/>
    </location>
</feature>
<dbReference type="EMBL" id="CP002630">
    <property type="protein sequence ID" value="AEB11969.1"/>
    <property type="molecule type" value="Genomic_DNA"/>
</dbReference>
<organism evidence="3 4">
    <name type="scientific">Marinithermus hydrothermalis (strain DSM 14884 / JCM 11576 / T1)</name>
    <dbReference type="NCBI Taxonomy" id="869210"/>
    <lineage>
        <taxon>Bacteria</taxon>
        <taxon>Thermotogati</taxon>
        <taxon>Deinococcota</taxon>
        <taxon>Deinococci</taxon>
        <taxon>Thermales</taxon>
        <taxon>Thermaceae</taxon>
        <taxon>Marinithermus</taxon>
    </lineage>
</organism>
<dbReference type="Pfam" id="PF01551">
    <property type="entry name" value="Peptidase_M23"/>
    <property type="match status" value="1"/>
</dbReference>
<accession>F2NQN1</accession>
<name>F2NQN1_MARHT</name>